<reference evidence="2" key="1">
    <citation type="submission" date="2020-10" db="EMBL/GenBank/DDBJ databases">
        <authorList>
            <person name="Kusch S."/>
        </authorList>
    </citation>
    <scope>NUCLEOTIDE SEQUENCE</scope>
    <source>
        <strain evidence="2">SwB9</strain>
    </source>
</reference>
<dbReference type="OrthoDB" id="3558399at2759"/>
<protein>
    <submittedName>
        <fullName evidence="2">0fd8616b-3a7e-42af-af90-a70d78743cc9-CDS</fullName>
    </submittedName>
</protein>
<comment type="caution">
    <text evidence="2">The sequence shown here is derived from an EMBL/GenBank/DDBJ whole genome shotgun (WGS) entry which is preliminary data.</text>
</comment>
<dbReference type="InterPro" id="IPR052895">
    <property type="entry name" value="HetReg/Transcr_Mod"/>
</dbReference>
<dbReference type="PANTHER" id="PTHR24148:SF73">
    <property type="entry name" value="HET DOMAIN PROTEIN (AFU_ORTHOLOGUE AFUA_8G01020)"/>
    <property type="match status" value="1"/>
</dbReference>
<evidence type="ECO:0000313" key="3">
    <source>
        <dbReference type="Proteomes" id="UP000624404"/>
    </source>
</evidence>
<dbReference type="Proteomes" id="UP000624404">
    <property type="component" value="Unassembled WGS sequence"/>
</dbReference>
<sequence length="556" mass="64190">MKQIYTLAQQTVIYLGAASNLTNCLFELIYAWEQSSEFTSGSYKYGKSFKSFELSDAFKEATLDMLSRPWFNRVWVYQELVLPQNVFVQIGQVRVSRRALCQALFGRTWNQISDVMPDIPDYNPLNEYASWITPQHQALWDLNQGRLKYHRSLWSGGTPADLMEALVSRRGSKASDLKDMIFGYGAVTSNSPPEEPRLTHRKWPELFSWGSGYLTRRIDYRESVAQVYTHAAIHSACLDTPNGIRQILYHAATKASHVQRHGLPSWVPDWALDKNDLQDRCWPFSKDPMKLVDISLPDELNFCYIPINPLFHPNYPEVLTFFLRPIAYDGEIVEHTNQLVIDDIKTANVFCNRIQAGNPHLWDSSSPPIRVFLMLRSMWLSLLAANLWPRPQHNYSILVEIYEKLREQDLTDRRFKNHEQVSPSFLENIVRMVIKYGLREDVFYAMTFARFRTGRVAVVPTGTQPGDVVFDFGVADKRQQDSGCVFRRALDYEDARLNWCINNSIDTGLGYGKHQNAFHCTYVGRAWTDKADFSQGNNTESKHQYDPETVRLLAVH</sequence>
<dbReference type="AlphaFoldDB" id="A0A8H2VT30"/>
<evidence type="ECO:0000259" key="1">
    <source>
        <dbReference type="Pfam" id="PF06985"/>
    </source>
</evidence>
<accession>A0A8H2VT30</accession>
<keyword evidence="3" id="KW-1185">Reference proteome</keyword>
<evidence type="ECO:0000313" key="2">
    <source>
        <dbReference type="EMBL" id="CAD6444209.1"/>
    </source>
</evidence>
<organism evidence="2 3">
    <name type="scientific">Sclerotinia trifoliorum</name>
    <dbReference type="NCBI Taxonomy" id="28548"/>
    <lineage>
        <taxon>Eukaryota</taxon>
        <taxon>Fungi</taxon>
        <taxon>Dikarya</taxon>
        <taxon>Ascomycota</taxon>
        <taxon>Pezizomycotina</taxon>
        <taxon>Leotiomycetes</taxon>
        <taxon>Helotiales</taxon>
        <taxon>Sclerotiniaceae</taxon>
        <taxon>Sclerotinia</taxon>
    </lineage>
</organism>
<dbReference type="Pfam" id="PF06985">
    <property type="entry name" value="HET"/>
    <property type="match status" value="1"/>
</dbReference>
<dbReference type="EMBL" id="CAJHIA010000011">
    <property type="protein sequence ID" value="CAD6444209.1"/>
    <property type="molecule type" value="Genomic_DNA"/>
</dbReference>
<proteinExistence type="predicted"/>
<feature type="domain" description="Heterokaryon incompatibility" evidence="1">
    <location>
        <begin position="1"/>
        <end position="79"/>
    </location>
</feature>
<gene>
    <name evidence="2" type="ORF">SCLTRI_LOCUS4001</name>
</gene>
<name>A0A8H2VT30_9HELO</name>
<dbReference type="InterPro" id="IPR010730">
    <property type="entry name" value="HET"/>
</dbReference>
<dbReference type="PANTHER" id="PTHR24148">
    <property type="entry name" value="ANKYRIN REPEAT DOMAIN-CONTAINING PROTEIN 39 HOMOLOG-RELATED"/>
    <property type="match status" value="1"/>
</dbReference>